<evidence type="ECO:0000313" key="2">
    <source>
        <dbReference type="Proteomes" id="UP000180253"/>
    </source>
</evidence>
<organism evidence="1 2">
    <name type="scientific">Pseudoalteromonas byunsanensis</name>
    <dbReference type="NCBI Taxonomy" id="327939"/>
    <lineage>
        <taxon>Bacteria</taxon>
        <taxon>Pseudomonadati</taxon>
        <taxon>Pseudomonadota</taxon>
        <taxon>Gammaproteobacteria</taxon>
        <taxon>Alteromonadales</taxon>
        <taxon>Pseudoalteromonadaceae</taxon>
        <taxon>Pseudoalteromonas</taxon>
    </lineage>
</organism>
<accession>A0A1S1N2G7</accession>
<keyword evidence="2" id="KW-1185">Reference proteome</keyword>
<gene>
    <name evidence="1" type="ORF">BIW53_16585</name>
</gene>
<proteinExistence type="predicted"/>
<dbReference type="AlphaFoldDB" id="A0A1S1N2G7"/>
<reference evidence="1 2" key="1">
    <citation type="submission" date="2016-10" db="EMBL/GenBank/DDBJ databases">
        <title>Pseudoalteromonas amylolytica sp. nov., isolated from the surface seawater.</title>
        <authorList>
            <person name="Wu Y.-H."/>
            <person name="Cheng H."/>
            <person name="Jin X.-B."/>
            <person name="Wang C.-S."/>
            <person name="Xu X.-W."/>
        </authorList>
    </citation>
    <scope>NUCLEOTIDE SEQUENCE [LARGE SCALE GENOMIC DNA]</scope>
    <source>
        <strain evidence="1 2">JCM 12483</strain>
    </source>
</reference>
<evidence type="ECO:0000313" key="1">
    <source>
        <dbReference type="EMBL" id="OHU93866.1"/>
    </source>
</evidence>
<dbReference type="EMBL" id="MNAN01000035">
    <property type="protein sequence ID" value="OHU93866.1"/>
    <property type="molecule type" value="Genomic_DNA"/>
</dbReference>
<protein>
    <submittedName>
        <fullName evidence="1">Uncharacterized protein</fullName>
    </submittedName>
</protein>
<dbReference type="Proteomes" id="UP000180253">
    <property type="component" value="Unassembled WGS sequence"/>
</dbReference>
<sequence length="84" mass="9457">MFNPSICAGFAVIAIYDDLFASSKYLYASITGDDGRYVEKIELNNNIAKDMALLGEQMLAGVTHNDQIWLYDKLRASSKYLKLE</sequence>
<name>A0A1S1N2G7_9GAMM</name>
<comment type="caution">
    <text evidence="1">The sequence shown here is derived from an EMBL/GenBank/DDBJ whole genome shotgun (WGS) entry which is preliminary data.</text>
</comment>